<organism evidence="1">
    <name type="scientific">Arundo donax</name>
    <name type="common">Giant reed</name>
    <name type="synonym">Donax arundinaceus</name>
    <dbReference type="NCBI Taxonomy" id="35708"/>
    <lineage>
        <taxon>Eukaryota</taxon>
        <taxon>Viridiplantae</taxon>
        <taxon>Streptophyta</taxon>
        <taxon>Embryophyta</taxon>
        <taxon>Tracheophyta</taxon>
        <taxon>Spermatophyta</taxon>
        <taxon>Magnoliopsida</taxon>
        <taxon>Liliopsida</taxon>
        <taxon>Poales</taxon>
        <taxon>Poaceae</taxon>
        <taxon>PACMAD clade</taxon>
        <taxon>Arundinoideae</taxon>
        <taxon>Arundineae</taxon>
        <taxon>Arundo</taxon>
    </lineage>
</organism>
<accession>A0A0A8ZLK0</accession>
<sequence length="54" mass="6257">MFLQSSCLLVGLPLILILDNIPKFFLLCLYTLLYMFLQCSELEHCHFVQGFSVT</sequence>
<evidence type="ECO:0000313" key="1">
    <source>
        <dbReference type="EMBL" id="JAD35722.1"/>
    </source>
</evidence>
<reference evidence="1" key="1">
    <citation type="submission" date="2014-09" db="EMBL/GenBank/DDBJ databases">
        <authorList>
            <person name="Magalhaes I.L.F."/>
            <person name="Oliveira U."/>
            <person name="Santos F.R."/>
            <person name="Vidigal T.H.D.A."/>
            <person name="Brescovit A.D."/>
            <person name="Santos A.J."/>
        </authorList>
    </citation>
    <scope>NUCLEOTIDE SEQUENCE</scope>
    <source>
        <tissue evidence="1">Shoot tissue taken approximately 20 cm above the soil surface</tissue>
    </source>
</reference>
<proteinExistence type="predicted"/>
<dbReference type="AlphaFoldDB" id="A0A0A8ZLK0"/>
<dbReference type="EMBL" id="GBRH01262173">
    <property type="protein sequence ID" value="JAD35722.1"/>
    <property type="molecule type" value="Transcribed_RNA"/>
</dbReference>
<reference evidence="1" key="2">
    <citation type="journal article" date="2015" name="Data Brief">
        <title>Shoot transcriptome of the giant reed, Arundo donax.</title>
        <authorList>
            <person name="Barrero R.A."/>
            <person name="Guerrero F.D."/>
            <person name="Moolhuijzen P."/>
            <person name="Goolsby J.A."/>
            <person name="Tidwell J."/>
            <person name="Bellgard S.E."/>
            <person name="Bellgard M.I."/>
        </authorList>
    </citation>
    <scope>NUCLEOTIDE SEQUENCE</scope>
    <source>
        <tissue evidence="1">Shoot tissue taken approximately 20 cm above the soil surface</tissue>
    </source>
</reference>
<protein>
    <submittedName>
        <fullName evidence="1">Uncharacterized protein</fullName>
    </submittedName>
</protein>
<name>A0A0A8ZLK0_ARUDO</name>